<dbReference type="GO" id="GO:0009626">
    <property type="term" value="P:plant-type hypersensitive response"/>
    <property type="evidence" value="ECO:0007669"/>
    <property type="project" value="UniProtKB-KW"/>
</dbReference>
<evidence type="ECO:0000313" key="5">
    <source>
        <dbReference type="EMBL" id="KAK1401751.1"/>
    </source>
</evidence>
<dbReference type="Pfam" id="PF00403">
    <property type="entry name" value="HMA"/>
    <property type="match status" value="1"/>
</dbReference>
<dbReference type="InterPro" id="IPR017969">
    <property type="entry name" value="Heavy-metal-associated_CS"/>
</dbReference>
<keyword evidence="2" id="KW-0479">Metal-binding</keyword>
<evidence type="ECO:0000256" key="2">
    <source>
        <dbReference type="ARBA" id="ARBA00022723"/>
    </source>
</evidence>
<keyword evidence="3" id="KW-1133">Transmembrane helix</keyword>
<dbReference type="PRINTS" id="PR00942">
    <property type="entry name" value="CUATPASEI"/>
</dbReference>
<feature type="domain" description="HMA" evidence="4">
    <location>
        <begin position="38"/>
        <end position="103"/>
    </location>
</feature>
<evidence type="ECO:0000256" key="1">
    <source>
        <dbReference type="ARBA" id="ARBA00004170"/>
    </source>
</evidence>
<name>A0AAD8JDJ3_9APIA</name>
<dbReference type="GO" id="GO:0016020">
    <property type="term" value="C:membrane"/>
    <property type="evidence" value="ECO:0007669"/>
    <property type="project" value="UniProtKB-SubCell"/>
</dbReference>
<dbReference type="CDD" id="cd00371">
    <property type="entry name" value="HMA"/>
    <property type="match status" value="1"/>
</dbReference>
<dbReference type="PROSITE" id="PS50846">
    <property type="entry name" value="HMA_2"/>
    <property type="match status" value="1"/>
</dbReference>
<evidence type="ECO:0000313" key="6">
    <source>
        <dbReference type="Proteomes" id="UP001237642"/>
    </source>
</evidence>
<accession>A0AAD8JDJ3</accession>
<protein>
    <recommendedName>
        <fullName evidence="4">HMA domain-containing protein</fullName>
    </recommendedName>
</protein>
<dbReference type="Gene3D" id="3.30.70.100">
    <property type="match status" value="1"/>
</dbReference>
<dbReference type="InterPro" id="IPR006121">
    <property type="entry name" value="HMA_dom"/>
</dbReference>
<dbReference type="PANTHER" id="PTHR46594">
    <property type="entry name" value="P-TYPE CATION-TRANSPORTING ATPASE"/>
    <property type="match status" value="1"/>
</dbReference>
<organism evidence="5 6">
    <name type="scientific">Heracleum sosnowskyi</name>
    <dbReference type="NCBI Taxonomy" id="360622"/>
    <lineage>
        <taxon>Eukaryota</taxon>
        <taxon>Viridiplantae</taxon>
        <taxon>Streptophyta</taxon>
        <taxon>Embryophyta</taxon>
        <taxon>Tracheophyta</taxon>
        <taxon>Spermatophyta</taxon>
        <taxon>Magnoliopsida</taxon>
        <taxon>eudicotyledons</taxon>
        <taxon>Gunneridae</taxon>
        <taxon>Pentapetalae</taxon>
        <taxon>asterids</taxon>
        <taxon>campanulids</taxon>
        <taxon>Apiales</taxon>
        <taxon>Apiaceae</taxon>
        <taxon>Apioideae</taxon>
        <taxon>apioid superclade</taxon>
        <taxon>Tordylieae</taxon>
        <taxon>Tordyliinae</taxon>
        <taxon>Heracleum</taxon>
    </lineage>
</organism>
<dbReference type="Proteomes" id="UP001237642">
    <property type="component" value="Unassembled WGS sequence"/>
</dbReference>
<keyword evidence="3" id="KW-0472">Membrane</keyword>
<gene>
    <name evidence="5" type="ORF">POM88_001356</name>
</gene>
<feature type="transmembrane region" description="Helical" evidence="3">
    <location>
        <begin position="86"/>
        <end position="108"/>
    </location>
</feature>
<dbReference type="PROSITE" id="PS01047">
    <property type="entry name" value="HMA_1"/>
    <property type="match status" value="1"/>
</dbReference>
<dbReference type="AlphaFoldDB" id="A0AAD8JDJ3"/>
<dbReference type="FunFam" id="3.30.70.100:FF:000005">
    <property type="entry name" value="Copper-exporting P-type ATPase A"/>
    <property type="match status" value="1"/>
</dbReference>
<sequence>MLGIEKDDDIKNAIEDAGFEAEIVPEASSSQKSSSGTLVGQFSIGGMTCAACVNSVEGILRKLPGVKRAVVALATSLGEVEYDPTIITSTVLAFYVFVSNIIIIIFSFSYNNRS</sequence>
<keyword evidence="3" id="KW-0812">Transmembrane</keyword>
<dbReference type="InterPro" id="IPR036163">
    <property type="entry name" value="HMA_dom_sf"/>
</dbReference>
<comment type="subcellular location">
    <subcellularLocation>
        <location evidence="1">Membrane</location>
        <topology evidence="1">Peripheral membrane protein</topology>
    </subcellularLocation>
</comment>
<dbReference type="GO" id="GO:0046872">
    <property type="term" value="F:metal ion binding"/>
    <property type="evidence" value="ECO:0007669"/>
    <property type="project" value="UniProtKB-KW"/>
</dbReference>
<evidence type="ECO:0000256" key="3">
    <source>
        <dbReference type="SAM" id="Phobius"/>
    </source>
</evidence>
<comment type="caution">
    <text evidence="5">The sequence shown here is derived from an EMBL/GenBank/DDBJ whole genome shotgun (WGS) entry which is preliminary data.</text>
</comment>
<evidence type="ECO:0000259" key="4">
    <source>
        <dbReference type="PROSITE" id="PS50846"/>
    </source>
</evidence>
<dbReference type="SUPFAM" id="SSF55008">
    <property type="entry name" value="HMA, heavy metal-associated domain"/>
    <property type="match status" value="1"/>
</dbReference>
<proteinExistence type="predicted"/>
<keyword evidence="6" id="KW-1185">Reference proteome</keyword>
<reference evidence="5" key="2">
    <citation type="submission" date="2023-05" db="EMBL/GenBank/DDBJ databases">
        <authorList>
            <person name="Schelkunov M.I."/>
        </authorList>
    </citation>
    <scope>NUCLEOTIDE SEQUENCE</scope>
    <source>
        <strain evidence="5">Hsosn_3</strain>
        <tissue evidence="5">Leaf</tissue>
    </source>
</reference>
<reference evidence="5" key="1">
    <citation type="submission" date="2023-02" db="EMBL/GenBank/DDBJ databases">
        <title>Genome of toxic invasive species Heracleum sosnowskyi carries increased number of genes despite the absence of recent whole-genome duplications.</title>
        <authorList>
            <person name="Schelkunov M."/>
            <person name="Shtratnikova V."/>
            <person name="Makarenko M."/>
            <person name="Klepikova A."/>
            <person name="Omelchenko D."/>
            <person name="Novikova G."/>
            <person name="Obukhova E."/>
            <person name="Bogdanov V."/>
            <person name="Penin A."/>
            <person name="Logacheva M."/>
        </authorList>
    </citation>
    <scope>NUCLEOTIDE SEQUENCE</scope>
    <source>
        <strain evidence="5">Hsosn_3</strain>
        <tissue evidence="5">Leaf</tissue>
    </source>
</reference>
<dbReference type="PANTHER" id="PTHR46594:SF6">
    <property type="entry name" value="COPPER-TRANSPORTING ATPASE RAN1"/>
    <property type="match status" value="1"/>
</dbReference>
<dbReference type="EMBL" id="JAUIZM010000001">
    <property type="protein sequence ID" value="KAK1401751.1"/>
    <property type="molecule type" value="Genomic_DNA"/>
</dbReference>